<name>A0AAI8MFE0_9BRAD</name>
<dbReference type="NCBIfam" id="TIGR02215">
    <property type="entry name" value="phage_chp_gp8"/>
    <property type="match status" value="1"/>
</dbReference>
<dbReference type="KEGG" id="brs:S23_38420"/>
<sequence>MLRIVTPPASYPVTLTEAKAQLRVASGDTSNDAIITALIPAATKFCQSLVQRVFVLQTLEWVLPCWRDVLDLPIAPVLADQVASVKYVDWVGQTQHTLATSAYVVQTKGESVRIVPKFGTCWPLVFTRSPEPVVIRFDAGYEDPADLPANVKVAILLMLRHLYTMGEASLILTSDTVFGVGQQQFAVPADLATLIPDAVRNLMLDEVW</sequence>
<dbReference type="RefSeq" id="WP_015686324.1">
    <property type="nucleotide sequence ID" value="NC_017082.1"/>
</dbReference>
<proteinExistence type="predicted"/>
<dbReference type="InterPro" id="IPR011738">
    <property type="entry name" value="Phage_CHP"/>
</dbReference>
<protein>
    <recommendedName>
        <fullName evidence="3">Phage gp6-like head-tail connector protein</fullName>
    </recommendedName>
</protein>
<evidence type="ECO:0000313" key="1">
    <source>
        <dbReference type="EMBL" id="BAL77037.1"/>
    </source>
</evidence>
<organism evidence="1 2">
    <name type="scientific">Bradyrhizobium cosmicum</name>
    <dbReference type="NCBI Taxonomy" id="1404864"/>
    <lineage>
        <taxon>Bacteria</taxon>
        <taxon>Pseudomonadati</taxon>
        <taxon>Pseudomonadota</taxon>
        <taxon>Alphaproteobacteria</taxon>
        <taxon>Hyphomicrobiales</taxon>
        <taxon>Nitrobacteraceae</taxon>
        <taxon>Bradyrhizobium</taxon>
    </lineage>
</organism>
<dbReference type="EMBL" id="AP012279">
    <property type="protein sequence ID" value="BAL77037.1"/>
    <property type="molecule type" value="Genomic_DNA"/>
</dbReference>
<dbReference type="Gene3D" id="1.10.3230.30">
    <property type="entry name" value="Phage gp6-like head-tail connector protein"/>
    <property type="match status" value="1"/>
</dbReference>
<evidence type="ECO:0000313" key="2">
    <source>
        <dbReference type="Proteomes" id="UP000007886"/>
    </source>
</evidence>
<dbReference type="CDD" id="cd08054">
    <property type="entry name" value="gp6"/>
    <property type="match status" value="1"/>
</dbReference>
<dbReference type="Proteomes" id="UP000007886">
    <property type="component" value="Chromosome"/>
</dbReference>
<keyword evidence="2" id="KW-1185">Reference proteome</keyword>
<gene>
    <name evidence="1" type="ORF">S23_38420</name>
</gene>
<reference evidence="1 2" key="1">
    <citation type="journal article" date="2012" name="Microbes Environ.">
        <title>Complete genome sequence of Bradyrhizobium sp. S23321: insights into symbiosis evolution in soil oligotrophs.</title>
        <authorList>
            <person name="Okubo T."/>
            <person name="Tsukui T."/>
            <person name="Maita H."/>
            <person name="Okamoto S."/>
            <person name="Oshima K."/>
            <person name="Fujisawa T."/>
            <person name="Saito A."/>
            <person name="Futamata H."/>
            <person name="Hattori R."/>
            <person name="Shimomura Y."/>
            <person name="Haruta S."/>
            <person name="Morimoto S."/>
            <person name="Wang Y."/>
            <person name="Sakai Y."/>
            <person name="Hattori M."/>
            <person name="Aizawa S."/>
            <person name="Nagashima K.V.P."/>
            <person name="Masuda S."/>
            <person name="Hattori T."/>
            <person name="Yamashita A."/>
            <person name="Bao Z."/>
            <person name="Hayatsu M."/>
            <person name="Kajiya-Kanegae H."/>
            <person name="Yoshinaga I."/>
            <person name="Sakamoto K."/>
            <person name="Toyota K."/>
            <person name="Nakao M."/>
            <person name="Kohara M."/>
            <person name="Anda M."/>
            <person name="Niwa R."/>
            <person name="Jung-Hwan P."/>
            <person name="Sameshima-Saito R."/>
            <person name="Tokuda S."/>
            <person name="Yamamoto S."/>
            <person name="Yamamoto S."/>
            <person name="Yokoyama T."/>
            <person name="Akutsu T."/>
            <person name="Nakamura Y."/>
            <person name="Nakahira-Yanaka Y."/>
            <person name="Takada Hoshino Y."/>
            <person name="Hirakawa H."/>
            <person name="Mitsui H."/>
            <person name="Terasawa K."/>
            <person name="Itakura M."/>
            <person name="Sato S."/>
            <person name="Ikeda-Ohtsubo W."/>
            <person name="Sakakura N."/>
            <person name="Kaminuma E."/>
            <person name="Minamisawa K."/>
        </authorList>
    </citation>
    <scope>NUCLEOTIDE SEQUENCE [LARGE SCALE GENOMIC DNA]</scope>
    <source>
        <strain evidence="1 2">S23321</strain>
    </source>
</reference>
<evidence type="ECO:0008006" key="3">
    <source>
        <dbReference type="Google" id="ProtNLM"/>
    </source>
</evidence>
<dbReference type="AlphaFoldDB" id="A0AAI8MFE0"/>
<accession>A0AAI8MFE0</accession>